<sequence>MQPIFLPSGKYNLNFSLREVQPTFLPSGKYNLNFCPKVHTTYIVPLRYVQPTFFLSGKDNLHFSPQVYNLHISLPSGKDNLNFSPQYNLNLTFLSGKDNLHFSPQIRITNISHRRYVQPTFLTSGNYNLNLNFSPQVRTTYISPLRVISKKGKQNQEKRGNAHASSPQISLTDLIPKRRAKGMHRKPAQGVKRSPDASFAPRAKVSQKAGL</sequence>
<dbReference type="EMBL" id="CM037627">
    <property type="protein sequence ID" value="KAH7989470.1"/>
    <property type="molecule type" value="Genomic_DNA"/>
</dbReference>
<comment type="caution">
    <text evidence="1">The sequence shown here is derived from an EMBL/GenBank/DDBJ whole genome shotgun (WGS) entry which is preliminary data.</text>
</comment>
<protein>
    <submittedName>
        <fullName evidence="1">Uncharacterized protein</fullName>
    </submittedName>
</protein>
<evidence type="ECO:0000313" key="1">
    <source>
        <dbReference type="EMBL" id="KAH7989470.1"/>
    </source>
</evidence>
<proteinExistence type="predicted"/>
<keyword evidence="2" id="KW-1185">Reference proteome</keyword>
<dbReference type="Proteomes" id="UP000827872">
    <property type="component" value="Linkage Group LG14"/>
</dbReference>
<accession>A0ACB8EAF0</accession>
<gene>
    <name evidence="1" type="ORF">K3G42_010257</name>
</gene>
<name>A0ACB8EAF0_9SAUR</name>
<evidence type="ECO:0000313" key="2">
    <source>
        <dbReference type="Proteomes" id="UP000827872"/>
    </source>
</evidence>
<reference evidence="1" key="1">
    <citation type="submission" date="2021-08" db="EMBL/GenBank/DDBJ databases">
        <title>The first chromosome-level gecko genome reveals the dynamic sex chromosomes of Neotropical dwarf geckos (Sphaerodactylidae: Sphaerodactylus).</title>
        <authorList>
            <person name="Pinto B.J."/>
            <person name="Keating S.E."/>
            <person name="Gamble T."/>
        </authorList>
    </citation>
    <scope>NUCLEOTIDE SEQUENCE</scope>
    <source>
        <strain evidence="1">TG3544</strain>
    </source>
</reference>
<organism evidence="1 2">
    <name type="scientific">Sphaerodactylus townsendi</name>
    <dbReference type="NCBI Taxonomy" id="933632"/>
    <lineage>
        <taxon>Eukaryota</taxon>
        <taxon>Metazoa</taxon>
        <taxon>Chordata</taxon>
        <taxon>Craniata</taxon>
        <taxon>Vertebrata</taxon>
        <taxon>Euteleostomi</taxon>
        <taxon>Lepidosauria</taxon>
        <taxon>Squamata</taxon>
        <taxon>Bifurcata</taxon>
        <taxon>Gekkota</taxon>
        <taxon>Sphaerodactylidae</taxon>
        <taxon>Sphaerodactylus</taxon>
    </lineage>
</organism>